<feature type="compositionally biased region" description="Polar residues" evidence="2">
    <location>
        <begin position="524"/>
        <end position="544"/>
    </location>
</feature>
<dbReference type="RefSeq" id="XP_015589483.1">
    <property type="nucleotide sequence ID" value="XM_015733997.2"/>
</dbReference>
<evidence type="ECO:0000256" key="2">
    <source>
        <dbReference type="SAM" id="MobiDB-lite"/>
    </source>
</evidence>
<dbReference type="GO" id="GO:0000915">
    <property type="term" value="P:actomyosin contractile ring assembly"/>
    <property type="evidence" value="ECO:0007669"/>
    <property type="project" value="TreeGrafter"/>
</dbReference>
<dbReference type="Proteomes" id="UP000694920">
    <property type="component" value="Unplaced"/>
</dbReference>
<evidence type="ECO:0000256" key="1">
    <source>
        <dbReference type="ARBA" id="ARBA00023054"/>
    </source>
</evidence>
<proteinExistence type="predicted"/>
<dbReference type="GO" id="GO:0000281">
    <property type="term" value="P:mitotic cytokinesis"/>
    <property type="evidence" value="ECO:0007669"/>
    <property type="project" value="TreeGrafter"/>
</dbReference>
<name>A0AAJ7BMY3_CEPCN</name>
<sequence length="1001" mass="112776">MSKIAKCQRNSNARTSKNSRNRRSRSVTSTRGQQVCDSSSSNDDERPPYVAPWKLRRNKQSQNSQTSTKDLLSSPTYIKGFELGNVKWRGPLCNAVCESSRKGKFEYGYIDSPTWKDSKTKQDSKLKLIAEPNLLRVQQKEIIVPPKFRTELKPVETMTEITSGYDSVTLANENQSQGIAAPIKEMKKNLSLHINLKTQENYRGGIETGKEEVSGKVSQRNNSPTTPLSAAIRDLNEEIERLNFRPNLMTSKNTKSFMTPTRIYPNLSEIKFTATADSSRKLYQSPESQWSNDAQSLSSSNVNSCVKERFTDSSPKSDTFVIENIDQSISMLDVSSKSEESTFLCNKDVTENKDHNTCSEVNTTGIVYNHMPRRSRKSNSVLVTADIVSESPKMTLKSFTEQNQKTSLFCKTSVSENTKSNFDTSRKSSNINLMTITSPSNAETIASSISLSNASSNLSENGDTSQQSNSGNTTINFEAQKFLEEALGDELYNTSVTYTQFDTRDRTESRINASDLISEEKTPVPSQKFRNNSKSSTTETSVNELSVTESLPQQNTTLNRTQTIYKSLTQRLKKKFRAGLKIPPTAFPPAPSLASTGVLLEDQRTQCLLQEVITQQTLMYQASKALTLCRSMKEFMESPEQVESERVLLVASLRKKAATDEMRKMSFEQNNNELSCERGEVTVKDISLPLQENNLKLEKDSAEFVQWFVIVISHGLTVWATNAITCPINTPVIHFPGYLTIPNLCPDFKLNIQIYTLKLRRVTYNHEQKYHLNKDHKHTTCPSPKNLFKKTERSPISPKEKHSKFSAMRETSFILCGSLTLNLHDLTLHSPWPLADVSIDSALRGTINLNLSCKLHLSVSHAGFLTRGDEVGGLGVWNRQWCILEGHSLMFWNYPRDQETKNPLLTIDLTQCISNMVTTVDRTLCARPRTLLIETARPRSTTDRDNMLVECRQSCTIVRNILSCDTAEDLAEWSSKLNHVISALREWNVIAVRPQPQVSDL</sequence>
<dbReference type="InterPro" id="IPR037840">
    <property type="entry name" value="PH_Anillin"/>
</dbReference>
<evidence type="ECO:0000313" key="4">
    <source>
        <dbReference type="Proteomes" id="UP000694920"/>
    </source>
</evidence>
<feature type="region of interest" description="Disordered" evidence="2">
    <location>
        <begin position="1"/>
        <end position="49"/>
    </location>
</feature>
<dbReference type="GO" id="GO:0031106">
    <property type="term" value="P:septin ring organization"/>
    <property type="evidence" value="ECO:0007669"/>
    <property type="project" value="TreeGrafter"/>
</dbReference>
<dbReference type="PANTHER" id="PTHR21538:SF23">
    <property type="entry name" value="ANILLIN"/>
    <property type="match status" value="1"/>
</dbReference>
<evidence type="ECO:0000313" key="6">
    <source>
        <dbReference type="RefSeq" id="XP_015589483.1"/>
    </source>
</evidence>
<dbReference type="InterPro" id="IPR012966">
    <property type="entry name" value="AHD"/>
</dbReference>
<dbReference type="PANTHER" id="PTHR21538">
    <property type="entry name" value="ANILLIN/RHOTEKIN RTKN"/>
    <property type="match status" value="1"/>
</dbReference>
<evidence type="ECO:0000313" key="5">
    <source>
        <dbReference type="RefSeq" id="XP_015589472.1"/>
    </source>
</evidence>
<dbReference type="SMART" id="SM00233">
    <property type="entry name" value="PH"/>
    <property type="match status" value="1"/>
</dbReference>
<dbReference type="GO" id="GO:0005826">
    <property type="term" value="C:actomyosin contractile ring"/>
    <property type="evidence" value="ECO:0007669"/>
    <property type="project" value="TreeGrafter"/>
</dbReference>
<dbReference type="Pfam" id="PF00169">
    <property type="entry name" value="PH"/>
    <property type="match status" value="1"/>
</dbReference>
<dbReference type="PROSITE" id="PS50003">
    <property type="entry name" value="PH_DOMAIN"/>
    <property type="match status" value="1"/>
</dbReference>
<dbReference type="GeneID" id="107265033"/>
<protein>
    <submittedName>
        <fullName evidence="5 6">Anillin</fullName>
    </submittedName>
</protein>
<feature type="region of interest" description="Disordered" evidence="2">
    <location>
        <begin position="509"/>
        <end position="544"/>
    </location>
</feature>
<dbReference type="InterPro" id="IPR051364">
    <property type="entry name" value="Cytokinesis/Rho-signaling"/>
</dbReference>
<feature type="compositionally biased region" description="Polar residues" evidence="2">
    <location>
        <begin position="32"/>
        <end position="41"/>
    </location>
</feature>
<evidence type="ECO:0000259" key="3">
    <source>
        <dbReference type="PROSITE" id="PS50003"/>
    </source>
</evidence>
<dbReference type="Pfam" id="PF08174">
    <property type="entry name" value="Anillin"/>
    <property type="match status" value="1"/>
</dbReference>
<feature type="domain" description="PH" evidence="3">
    <location>
        <begin position="858"/>
        <end position="982"/>
    </location>
</feature>
<keyword evidence="4" id="KW-1185">Reference proteome</keyword>
<dbReference type="RefSeq" id="XP_015589472.1">
    <property type="nucleotide sequence ID" value="XM_015733986.2"/>
</dbReference>
<reference evidence="5 6" key="1">
    <citation type="submission" date="2025-04" db="UniProtKB">
        <authorList>
            <consortium name="RefSeq"/>
        </authorList>
    </citation>
    <scope>IDENTIFICATION</scope>
</reference>
<dbReference type="SUPFAM" id="SSF50729">
    <property type="entry name" value="PH domain-like"/>
    <property type="match status" value="1"/>
</dbReference>
<dbReference type="InterPro" id="IPR011993">
    <property type="entry name" value="PH-like_dom_sf"/>
</dbReference>
<dbReference type="InterPro" id="IPR001849">
    <property type="entry name" value="PH_domain"/>
</dbReference>
<dbReference type="Gene3D" id="2.30.29.30">
    <property type="entry name" value="Pleckstrin-homology domain (PH domain)/Phosphotyrosine-binding domain (PTB)"/>
    <property type="match status" value="1"/>
</dbReference>
<organism evidence="4 5">
    <name type="scientific">Cephus cinctus</name>
    <name type="common">Wheat stem sawfly</name>
    <dbReference type="NCBI Taxonomy" id="211228"/>
    <lineage>
        <taxon>Eukaryota</taxon>
        <taxon>Metazoa</taxon>
        <taxon>Ecdysozoa</taxon>
        <taxon>Arthropoda</taxon>
        <taxon>Hexapoda</taxon>
        <taxon>Insecta</taxon>
        <taxon>Pterygota</taxon>
        <taxon>Neoptera</taxon>
        <taxon>Endopterygota</taxon>
        <taxon>Hymenoptera</taxon>
        <taxon>Cephoidea</taxon>
        <taxon>Cephidae</taxon>
        <taxon>Cephus</taxon>
    </lineage>
</organism>
<dbReference type="AlphaFoldDB" id="A0AAJ7BMY3"/>
<gene>
    <name evidence="5 6" type="primary">LOC107265033</name>
</gene>
<dbReference type="CDD" id="cd01263">
    <property type="entry name" value="PH_anillin"/>
    <property type="match status" value="1"/>
</dbReference>
<dbReference type="FunFam" id="2.30.29.30:FF:000111">
    <property type="entry name" value="anillin isoform X1"/>
    <property type="match status" value="1"/>
</dbReference>
<keyword evidence="1" id="KW-0175">Coiled coil</keyword>
<dbReference type="KEGG" id="ccin:107265033"/>
<accession>A0AAJ7BMY3</accession>